<dbReference type="RefSeq" id="WP_268040130.1">
    <property type="nucleotide sequence ID" value="NZ_JAPQER010000002.1"/>
</dbReference>
<dbReference type="EMBL" id="JAPQER010000002">
    <property type="protein sequence ID" value="MCY6483856.1"/>
    <property type="molecule type" value="Genomic_DNA"/>
</dbReference>
<reference evidence="1" key="1">
    <citation type="submission" date="2022-12" db="EMBL/GenBank/DDBJ databases">
        <authorList>
            <person name="Wang J."/>
        </authorList>
    </citation>
    <scope>NUCLEOTIDE SEQUENCE</scope>
    <source>
        <strain evidence="1">HY-45-18</strain>
    </source>
</reference>
<protein>
    <submittedName>
        <fullName evidence="1">PD-(D/E)XK nuclease family protein</fullName>
    </submittedName>
</protein>
<evidence type="ECO:0000313" key="1">
    <source>
        <dbReference type="EMBL" id="MCY6483856.1"/>
    </source>
</evidence>
<dbReference type="Pfam" id="PF14281">
    <property type="entry name" value="PDDEXK_4"/>
    <property type="match status" value="1"/>
</dbReference>
<name>A0ABT4CY15_9CLOT</name>
<organism evidence="1 2">
    <name type="scientific">Clostridium aestuarii</name>
    <dbReference type="NCBI Taxonomy" id="338193"/>
    <lineage>
        <taxon>Bacteria</taxon>
        <taxon>Bacillati</taxon>
        <taxon>Bacillota</taxon>
        <taxon>Clostridia</taxon>
        <taxon>Eubacteriales</taxon>
        <taxon>Clostridiaceae</taxon>
        <taxon>Clostridium</taxon>
    </lineage>
</organism>
<keyword evidence="2" id="KW-1185">Reference proteome</keyword>
<proteinExistence type="predicted"/>
<evidence type="ECO:0000313" key="2">
    <source>
        <dbReference type="Proteomes" id="UP001078443"/>
    </source>
</evidence>
<gene>
    <name evidence="1" type="ORF">OW763_05770</name>
</gene>
<dbReference type="Proteomes" id="UP001078443">
    <property type="component" value="Unassembled WGS sequence"/>
</dbReference>
<accession>A0ABT4CY15</accession>
<comment type="caution">
    <text evidence="1">The sequence shown here is derived from an EMBL/GenBank/DDBJ whole genome shotgun (WGS) entry which is preliminary data.</text>
</comment>
<dbReference type="InterPro" id="IPR029470">
    <property type="entry name" value="PDDEXK_4"/>
</dbReference>
<sequence length="361" mass="42739">MSFFDSIGLADMEKIHSQTIAWLFSKDCDAMSEKEKLAALSAIISRKEIGEIFNVYTEYKNIDIVIETDNKVIAIENKVKSNQHSNQLERYKEILNEDFKTKDKVYIFLTLIPEKAESKGWENTSYELLVEALENQIIKEIETKTVDRVIASEYIITVKRMVEVVKSFESDHRKFKNVFTDGTLKKFEKEKKKKEENYSKNQIYILNNQLETILQKRFFNKILCEFKKREIIQGSVSETRGNALIHISLEKRLEYNGHFFEVGYQIQNNTIKFIFQAETESYYKSKKEWLTEDVIDKMEKLKQHMEYKKLNKPTKHAYISISKKLDINIWEYDFNELIDALYSEYKKAGIHKEKLISSIIQ</sequence>